<evidence type="ECO:0000259" key="1">
    <source>
        <dbReference type="Pfam" id="PF00561"/>
    </source>
</evidence>
<comment type="caution">
    <text evidence="2">The sequence shown here is derived from an EMBL/GenBank/DDBJ whole genome shotgun (WGS) entry which is preliminary data.</text>
</comment>
<feature type="domain" description="AB hydrolase-1" evidence="1">
    <location>
        <begin position="4"/>
        <end position="104"/>
    </location>
</feature>
<dbReference type="PANTHER" id="PTHR43798">
    <property type="entry name" value="MONOACYLGLYCEROL LIPASE"/>
    <property type="match status" value="1"/>
</dbReference>
<name>A0ABP8N067_9BACT</name>
<evidence type="ECO:0000313" key="2">
    <source>
        <dbReference type="EMBL" id="GAA4459053.1"/>
    </source>
</evidence>
<dbReference type="InterPro" id="IPR050266">
    <property type="entry name" value="AB_hydrolase_sf"/>
</dbReference>
<proteinExistence type="predicted"/>
<dbReference type="Gene3D" id="3.40.50.1820">
    <property type="entry name" value="alpha/beta hydrolase"/>
    <property type="match status" value="1"/>
</dbReference>
<dbReference type="Pfam" id="PF00561">
    <property type="entry name" value="Abhydrolase_1"/>
    <property type="match status" value="1"/>
</dbReference>
<evidence type="ECO:0000313" key="3">
    <source>
        <dbReference type="Proteomes" id="UP001501410"/>
    </source>
</evidence>
<protein>
    <recommendedName>
        <fullName evidence="1">AB hydrolase-1 domain-containing protein</fullName>
    </recommendedName>
</protein>
<dbReference type="SUPFAM" id="SSF53474">
    <property type="entry name" value="alpha/beta-Hydrolases"/>
    <property type="match status" value="1"/>
</dbReference>
<organism evidence="2 3">
    <name type="scientific">Rurimicrobium arvi</name>
    <dbReference type="NCBI Taxonomy" id="2049916"/>
    <lineage>
        <taxon>Bacteria</taxon>
        <taxon>Pseudomonadati</taxon>
        <taxon>Bacteroidota</taxon>
        <taxon>Chitinophagia</taxon>
        <taxon>Chitinophagales</taxon>
        <taxon>Chitinophagaceae</taxon>
        <taxon>Rurimicrobium</taxon>
    </lineage>
</organism>
<dbReference type="InterPro" id="IPR000073">
    <property type="entry name" value="AB_hydrolase_1"/>
</dbReference>
<dbReference type="RefSeq" id="WP_344828616.1">
    <property type="nucleotide sequence ID" value="NZ_BAABEZ010000024.1"/>
</dbReference>
<dbReference type="EMBL" id="BAABEZ010000024">
    <property type="protein sequence ID" value="GAA4459053.1"/>
    <property type="molecule type" value="Genomic_DNA"/>
</dbReference>
<accession>A0ABP8N067</accession>
<dbReference type="InterPro" id="IPR029058">
    <property type="entry name" value="AB_hydrolase_fold"/>
</dbReference>
<sequence>MKQIILLHGAIGAADQLAPLSLELEQKGYKVHSLNFSGHGKEPFATQFGIQQFAAEVFQYILQHNLDQPDIFGYSMGGYVALWLAREKPALLGNVITLATKFAWTPEAAVKESGMIVPEKLEEKVPHFAAALQQRHGETWRELLARTREMMVQLGDEPLLAASSVAALGNRVLMGVGDSDTMVSLDETLAIRNSIPGSSLYVLPQTPHPIEKVPVALLASLIAGFGSDTK</sequence>
<gene>
    <name evidence="2" type="ORF">GCM10023092_28320</name>
</gene>
<dbReference type="PANTHER" id="PTHR43798:SF5">
    <property type="entry name" value="MONOACYLGLYCEROL LIPASE ABHD6"/>
    <property type="match status" value="1"/>
</dbReference>
<reference evidence="3" key="1">
    <citation type="journal article" date="2019" name="Int. J. Syst. Evol. Microbiol.">
        <title>The Global Catalogue of Microorganisms (GCM) 10K type strain sequencing project: providing services to taxonomists for standard genome sequencing and annotation.</title>
        <authorList>
            <consortium name="The Broad Institute Genomics Platform"/>
            <consortium name="The Broad Institute Genome Sequencing Center for Infectious Disease"/>
            <person name="Wu L."/>
            <person name="Ma J."/>
        </authorList>
    </citation>
    <scope>NUCLEOTIDE SEQUENCE [LARGE SCALE GENOMIC DNA]</scope>
    <source>
        <strain evidence="3">JCM 31921</strain>
    </source>
</reference>
<keyword evidence="3" id="KW-1185">Reference proteome</keyword>
<dbReference type="Proteomes" id="UP001501410">
    <property type="component" value="Unassembled WGS sequence"/>
</dbReference>